<dbReference type="AlphaFoldDB" id="A0A3D9KRR6"/>
<dbReference type="GO" id="GO:0006053">
    <property type="term" value="P:N-acetylmannosamine catabolic process"/>
    <property type="evidence" value="ECO:0007669"/>
    <property type="project" value="TreeGrafter"/>
</dbReference>
<dbReference type="CDD" id="cd04729">
    <property type="entry name" value="NanE"/>
    <property type="match status" value="1"/>
</dbReference>
<reference evidence="8 9" key="1">
    <citation type="submission" date="2018-07" db="EMBL/GenBank/DDBJ databases">
        <title>Genomic Encyclopedia of Type Strains, Phase III (KMG-III): the genomes of soil and plant-associated and newly described type strains.</title>
        <authorList>
            <person name="Whitman W."/>
        </authorList>
    </citation>
    <scope>NUCLEOTIDE SEQUENCE [LARGE SCALE GENOMIC DNA]</scope>
    <source>
        <strain evidence="8 9">CECT 7287</strain>
    </source>
</reference>
<dbReference type="Proteomes" id="UP000256977">
    <property type="component" value="Unassembled WGS sequence"/>
</dbReference>
<dbReference type="NCBIfam" id="NF002231">
    <property type="entry name" value="PRK01130.1"/>
    <property type="match status" value="1"/>
</dbReference>
<dbReference type="Pfam" id="PF04131">
    <property type="entry name" value="NanE"/>
    <property type="match status" value="1"/>
</dbReference>
<dbReference type="PANTHER" id="PTHR36204">
    <property type="entry name" value="N-ACETYLMANNOSAMINE-6-PHOSPHATE 2-EPIMERASE-RELATED"/>
    <property type="match status" value="1"/>
</dbReference>
<dbReference type="InterPro" id="IPR007260">
    <property type="entry name" value="NanE"/>
</dbReference>
<evidence type="ECO:0000256" key="3">
    <source>
        <dbReference type="ARBA" id="ARBA00005081"/>
    </source>
</evidence>
<evidence type="ECO:0000256" key="6">
    <source>
        <dbReference type="ARBA" id="ARBA00023277"/>
    </source>
</evidence>
<evidence type="ECO:0000313" key="8">
    <source>
        <dbReference type="EMBL" id="RED89084.1"/>
    </source>
</evidence>
<dbReference type="PANTHER" id="PTHR36204:SF1">
    <property type="entry name" value="N-ACETYLMANNOSAMINE-6-PHOSPHATE 2-EPIMERASE-RELATED"/>
    <property type="match status" value="1"/>
</dbReference>
<proteinExistence type="inferred from homology"/>
<comment type="catalytic activity">
    <reaction evidence="1 7">
        <text>an N-acyl-D-glucosamine 6-phosphate = an N-acyl-D-mannosamine 6-phosphate</text>
        <dbReference type="Rhea" id="RHEA:23932"/>
        <dbReference type="ChEBI" id="CHEBI:57599"/>
        <dbReference type="ChEBI" id="CHEBI:57666"/>
        <dbReference type="EC" id="5.1.3.9"/>
    </reaction>
</comment>
<dbReference type="GO" id="GO:0047465">
    <property type="term" value="F:N-acylglucosamine-6-phosphate 2-epimerase activity"/>
    <property type="evidence" value="ECO:0007669"/>
    <property type="project" value="UniProtKB-EC"/>
</dbReference>
<dbReference type="SUPFAM" id="SSF51366">
    <property type="entry name" value="Ribulose-phoshate binding barrel"/>
    <property type="match status" value="1"/>
</dbReference>
<sequence>MRIHELKRGLFVSCQAQPDEPLFGSEYMARMAVAAEMGGAVGVRVNTIPDIVAVKQAVAIPVIGIIKQEYPDCYPYITPTMKEVREVAATGAEIVAIDASKLTKPDGKTTEQFIHDIKSELDILVMADVSTLEEGIAAWKAGADLISSTLCGYTPYTRKESNVPIELQEPNLEIIAALADKIAAPIVAEGRFWDYRNAVKALENGAHSVVIGAGITRPQIITLKNVTQINAYLQTV</sequence>
<comment type="pathway">
    <text evidence="3 7">Amino-sugar metabolism; N-acetylneuraminate degradation; D-fructose 6-phosphate from N-acetylneuraminate: step 3/5.</text>
</comment>
<dbReference type="GO" id="GO:0005829">
    <property type="term" value="C:cytosol"/>
    <property type="evidence" value="ECO:0007669"/>
    <property type="project" value="TreeGrafter"/>
</dbReference>
<dbReference type="InterPro" id="IPR013785">
    <property type="entry name" value="Aldolase_TIM"/>
</dbReference>
<evidence type="ECO:0000256" key="4">
    <source>
        <dbReference type="ARBA" id="ARBA00007439"/>
    </source>
</evidence>
<dbReference type="InterPro" id="IPR011060">
    <property type="entry name" value="RibuloseP-bd_barrel"/>
</dbReference>
<evidence type="ECO:0000256" key="5">
    <source>
        <dbReference type="ARBA" id="ARBA00023235"/>
    </source>
</evidence>
<evidence type="ECO:0000313" key="9">
    <source>
        <dbReference type="Proteomes" id="UP000256977"/>
    </source>
</evidence>
<dbReference type="OrthoDB" id="9781704at2"/>
<keyword evidence="5 7" id="KW-0413">Isomerase</keyword>
<dbReference type="GO" id="GO:0005975">
    <property type="term" value="P:carbohydrate metabolic process"/>
    <property type="evidence" value="ECO:0007669"/>
    <property type="project" value="UniProtKB-UniRule"/>
</dbReference>
<name>A0A3D9KRR6_9BACL</name>
<dbReference type="GO" id="GO:0019262">
    <property type="term" value="P:N-acetylneuraminate catabolic process"/>
    <property type="evidence" value="ECO:0007669"/>
    <property type="project" value="UniProtKB-UniRule"/>
</dbReference>
<gene>
    <name evidence="7" type="primary">nanE</name>
    <name evidence="8" type="ORF">DFP98_10155</name>
</gene>
<dbReference type="Gene3D" id="3.20.20.70">
    <property type="entry name" value="Aldolase class I"/>
    <property type="match status" value="1"/>
</dbReference>
<dbReference type="UniPathway" id="UPA00629">
    <property type="reaction ID" value="UER00682"/>
</dbReference>
<dbReference type="EC" id="5.1.3.9" evidence="7"/>
<evidence type="ECO:0000256" key="1">
    <source>
        <dbReference type="ARBA" id="ARBA00000056"/>
    </source>
</evidence>
<organism evidence="8 9">
    <name type="scientific">Cohnella phaseoli</name>
    <dbReference type="NCBI Taxonomy" id="456490"/>
    <lineage>
        <taxon>Bacteria</taxon>
        <taxon>Bacillati</taxon>
        <taxon>Bacillota</taxon>
        <taxon>Bacilli</taxon>
        <taxon>Bacillales</taxon>
        <taxon>Paenibacillaceae</taxon>
        <taxon>Cohnella</taxon>
    </lineage>
</organism>
<dbReference type="EMBL" id="QRDZ01000001">
    <property type="protein sequence ID" value="RED89084.1"/>
    <property type="molecule type" value="Genomic_DNA"/>
</dbReference>
<comment type="function">
    <text evidence="2 7">Converts N-acetylmannosamine-6-phosphate (ManNAc-6-P) to N-acetylglucosamine-6-phosphate (GlcNAc-6-P).</text>
</comment>
<evidence type="ECO:0000256" key="2">
    <source>
        <dbReference type="ARBA" id="ARBA00002147"/>
    </source>
</evidence>
<keyword evidence="6 7" id="KW-0119">Carbohydrate metabolism</keyword>
<keyword evidence="9" id="KW-1185">Reference proteome</keyword>
<protein>
    <recommendedName>
        <fullName evidence="7">Putative N-acetylmannosamine-6-phosphate 2-epimerase</fullName>
        <ecNumber evidence="7">5.1.3.9</ecNumber>
    </recommendedName>
    <alternativeName>
        <fullName evidence="7">ManNAc-6-P epimerase</fullName>
    </alternativeName>
</protein>
<evidence type="ECO:0000256" key="7">
    <source>
        <dbReference type="HAMAP-Rule" id="MF_01235"/>
    </source>
</evidence>
<comment type="caution">
    <text evidence="8">The sequence shown here is derived from an EMBL/GenBank/DDBJ whole genome shotgun (WGS) entry which is preliminary data.</text>
</comment>
<dbReference type="HAMAP" id="MF_01235">
    <property type="entry name" value="ManNAc6P_epimer"/>
    <property type="match status" value="1"/>
</dbReference>
<dbReference type="RefSeq" id="WP_116058554.1">
    <property type="nucleotide sequence ID" value="NZ_QRDZ01000001.1"/>
</dbReference>
<comment type="similarity">
    <text evidence="4 7">Belongs to the NanE family.</text>
</comment>
<accession>A0A3D9KRR6</accession>